<keyword evidence="2" id="KW-0472">Membrane</keyword>
<gene>
    <name evidence="4" type="primary">Aste57867_830</name>
    <name evidence="3" type="ORF">As57867_000829</name>
    <name evidence="4" type="ORF">ASTE57867_830</name>
</gene>
<dbReference type="AlphaFoldDB" id="A0A485K6A4"/>
<accession>A0A485K6A4</accession>
<evidence type="ECO:0000256" key="1">
    <source>
        <dbReference type="SAM" id="MobiDB-lite"/>
    </source>
</evidence>
<evidence type="ECO:0000256" key="2">
    <source>
        <dbReference type="SAM" id="Phobius"/>
    </source>
</evidence>
<evidence type="ECO:0000313" key="5">
    <source>
        <dbReference type="Proteomes" id="UP000332933"/>
    </source>
</evidence>
<protein>
    <submittedName>
        <fullName evidence="4">Aste57867_830 protein</fullName>
    </submittedName>
</protein>
<feature type="transmembrane region" description="Helical" evidence="2">
    <location>
        <begin position="131"/>
        <end position="153"/>
    </location>
</feature>
<feature type="transmembrane region" description="Helical" evidence="2">
    <location>
        <begin position="107"/>
        <end position="125"/>
    </location>
</feature>
<name>A0A485K6A4_9STRA</name>
<keyword evidence="2" id="KW-0812">Transmembrane</keyword>
<feature type="region of interest" description="Disordered" evidence="1">
    <location>
        <begin position="1"/>
        <end position="58"/>
    </location>
</feature>
<reference evidence="3" key="2">
    <citation type="submission" date="2019-06" db="EMBL/GenBank/DDBJ databases">
        <title>Genomics analysis of Aphanomyces spp. identifies a new class of oomycete effector associated with host adaptation.</title>
        <authorList>
            <person name="Gaulin E."/>
        </authorList>
    </citation>
    <scope>NUCLEOTIDE SEQUENCE</scope>
    <source>
        <strain evidence="3">CBS 578.67</strain>
    </source>
</reference>
<evidence type="ECO:0000313" key="3">
    <source>
        <dbReference type="EMBL" id="KAF0719708.1"/>
    </source>
</evidence>
<dbReference type="EMBL" id="CAADRA010000052">
    <property type="protein sequence ID" value="VFT78054.1"/>
    <property type="molecule type" value="Genomic_DNA"/>
</dbReference>
<keyword evidence="2" id="KW-1133">Transmembrane helix</keyword>
<organism evidence="4 5">
    <name type="scientific">Aphanomyces stellatus</name>
    <dbReference type="NCBI Taxonomy" id="120398"/>
    <lineage>
        <taxon>Eukaryota</taxon>
        <taxon>Sar</taxon>
        <taxon>Stramenopiles</taxon>
        <taxon>Oomycota</taxon>
        <taxon>Saprolegniomycetes</taxon>
        <taxon>Saprolegniales</taxon>
        <taxon>Verrucalvaceae</taxon>
        <taxon>Aphanomyces</taxon>
    </lineage>
</organism>
<feature type="compositionally biased region" description="Acidic residues" evidence="1">
    <location>
        <begin position="41"/>
        <end position="58"/>
    </location>
</feature>
<reference evidence="4 5" key="1">
    <citation type="submission" date="2019-03" db="EMBL/GenBank/DDBJ databases">
        <authorList>
            <person name="Gaulin E."/>
            <person name="Dumas B."/>
        </authorList>
    </citation>
    <scope>NUCLEOTIDE SEQUENCE [LARGE SCALE GENOMIC DNA]</scope>
    <source>
        <strain evidence="4">CBS 568.67</strain>
    </source>
</reference>
<dbReference type="Proteomes" id="UP000332933">
    <property type="component" value="Unassembled WGS sequence"/>
</dbReference>
<evidence type="ECO:0000313" key="4">
    <source>
        <dbReference type="EMBL" id="VFT78054.1"/>
    </source>
</evidence>
<proteinExistence type="predicted"/>
<dbReference type="EMBL" id="VJMH01000052">
    <property type="protein sequence ID" value="KAF0719708.1"/>
    <property type="molecule type" value="Genomic_DNA"/>
</dbReference>
<feature type="compositionally biased region" description="Low complexity" evidence="1">
    <location>
        <begin position="19"/>
        <end position="28"/>
    </location>
</feature>
<sequence>MFKKLGREPTAAPPPPDTPTDANNITDTSVPLKDIVHAMNGDDDGDTEDEYSDEDYSDDGDWQDVLDLPIDDILADHLDRDWSDAPLSLLAALPLSDLQKLPIPKSTLLYIAVRLPFAVLVAHVSSLVTGIAIGALFGLTFTVGTPVYVAAVVTGRLPKVEMDSICAKVAIEWDALQLFWQLDWAGCLEHRVRQPQIEAMVTATEKDKKRKCLSQLVLAVVYAKPM</sequence>
<keyword evidence="5" id="KW-1185">Reference proteome</keyword>